<comment type="similarity">
    <text evidence="2 9">Belongs to the Mediator complex subunit 6 family.</text>
</comment>
<dbReference type="GO" id="GO:0016592">
    <property type="term" value="C:mediator complex"/>
    <property type="evidence" value="ECO:0007669"/>
    <property type="project" value="InterPro"/>
</dbReference>
<feature type="region of interest" description="Disordered" evidence="10">
    <location>
        <begin position="188"/>
        <end position="254"/>
    </location>
</feature>
<reference evidence="11" key="1">
    <citation type="submission" date="2021-01" db="UniProtKB">
        <authorList>
            <consortium name="EnsemblMetazoa"/>
        </authorList>
    </citation>
    <scope>IDENTIFICATION</scope>
</reference>
<dbReference type="GO" id="GO:0003712">
    <property type="term" value="F:transcription coregulator activity"/>
    <property type="evidence" value="ECO:0007669"/>
    <property type="project" value="InterPro"/>
</dbReference>
<keyword evidence="5 9" id="KW-0010">Activator</keyword>
<dbReference type="GO" id="GO:0006357">
    <property type="term" value="P:regulation of transcription by RNA polymerase II"/>
    <property type="evidence" value="ECO:0007669"/>
    <property type="project" value="InterPro"/>
</dbReference>
<protein>
    <recommendedName>
        <fullName evidence="3 9">Mediator of RNA polymerase II transcription subunit 6</fullName>
    </recommendedName>
    <alternativeName>
        <fullName evidence="8 9">Mediator complex subunit 6</fullName>
    </alternativeName>
</protein>
<feature type="compositionally biased region" description="Basic and acidic residues" evidence="10">
    <location>
        <begin position="208"/>
        <end position="228"/>
    </location>
</feature>
<dbReference type="InterPro" id="IPR038566">
    <property type="entry name" value="Mediator_Med6_sf"/>
</dbReference>
<evidence type="ECO:0000256" key="3">
    <source>
        <dbReference type="ARBA" id="ARBA00020634"/>
    </source>
</evidence>
<evidence type="ECO:0000256" key="2">
    <source>
        <dbReference type="ARBA" id="ARBA00007526"/>
    </source>
</evidence>
<proteinExistence type="inferred from homology"/>
<comment type="function">
    <text evidence="9">Component of the Mediator complex, a coactivator involved in the regulated transcription of nearly all RNA polymerase II-dependent genes. Mediator functions as a bridge to convey information from gene-specific regulatory proteins to the basal RNA polymerase II transcription machinery. Mediator is recruited to promoters by direct interactions with regulatory proteins and serves as a scaffold for the assembly of a functional preinitiation complex with RNA polymerase II and the general transcription factors.</text>
</comment>
<organism evidence="11 12">
    <name type="scientific">Clytia hemisphaerica</name>
    <dbReference type="NCBI Taxonomy" id="252671"/>
    <lineage>
        <taxon>Eukaryota</taxon>
        <taxon>Metazoa</taxon>
        <taxon>Cnidaria</taxon>
        <taxon>Hydrozoa</taxon>
        <taxon>Hydroidolina</taxon>
        <taxon>Leptothecata</taxon>
        <taxon>Obeliida</taxon>
        <taxon>Clytiidae</taxon>
        <taxon>Clytia</taxon>
    </lineage>
</organism>
<accession>A0A7M5V5A7</accession>
<dbReference type="Proteomes" id="UP000594262">
    <property type="component" value="Unplaced"/>
</dbReference>
<dbReference type="Gene3D" id="3.10.450.580">
    <property type="entry name" value="Mediator complex, subunit Med6"/>
    <property type="match status" value="1"/>
</dbReference>
<dbReference type="OrthoDB" id="344220at2759"/>
<dbReference type="EnsemblMetazoa" id="CLYHEMT010028.1">
    <property type="protein sequence ID" value="CLYHEMP010028.1"/>
    <property type="gene ID" value="CLYHEMG010028"/>
</dbReference>
<keyword evidence="12" id="KW-1185">Reference proteome</keyword>
<dbReference type="InterPro" id="IPR007018">
    <property type="entry name" value="Mediator_Med6"/>
</dbReference>
<comment type="subcellular location">
    <subcellularLocation>
        <location evidence="1 9">Nucleus</location>
    </subcellularLocation>
</comment>
<comment type="subunit">
    <text evidence="9">Component of the Mediator complex.</text>
</comment>
<evidence type="ECO:0000256" key="1">
    <source>
        <dbReference type="ARBA" id="ARBA00004123"/>
    </source>
</evidence>
<dbReference type="AlphaFoldDB" id="A0A7M5V5A7"/>
<dbReference type="RefSeq" id="XP_066935598.1">
    <property type="nucleotide sequence ID" value="XM_067079497.1"/>
</dbReference>
<dbReference type="PIRSF" id="PIRSF023869">
    <property type="entry name" value="Mediator_MED6_meta/pln"/>
    <property type="match status" value="1"/>
</dbReference>
<evidence type="ECO:0000313" key="11">
    <source>
        <dbReference type="EnsemblMetazoa" id="CLYHEMP010028.1"/>
    </source>
</evidence>
<keyword evidence="4 9" id="KW-0805">Transcription regulation</keyword>
<evidence type="ECO:0000256" key="9">
    <source>
        <dbReference type="PIRNR" id="PIRNR023869"/>
    </source>
</evidence>
<evidence type="ECO:0000256" key="5">
    <source>
        <dbReference type="ARBA" id="ARBA00023159"/>
    </source>
</evidence>
<evidence type="ECO:0000256" key="4">
    <source>
        <dbReference type="ARBA" id="ARBA00023015"/>
    </source>
</evidence>
<dbReference type="Pfam" id="PF04934">
    <property type="entry name" value="Med6"/>
    <property type="match status" value="1"/>
</dbReference>
<keyword evidence="7 9" id="KW-0539">Nucleus</keyword>
<evidence type="ECO:0000313" key="12">
    <source>
        <dbReference type="Proteomes" id="UP000594262"/>
    </source>
</evidence>
<evidence type="ECO:0000256" key="7">
    <source>
        <dbReference type="ARBA" id="ARBA00023242"/>
    </source>
</evidence>
<evidence type="ECO:0000256" key="10">
    <source>
        <dbReference type="SAM" id="MobiDB-lite"/>
    </source>
</evidence>
<evidence type="ECO:0000256" key="6">
    <source>
        <dbReference type="ARBA" id="ARBA00023163"/>
    </source>
</evidence>
<evidence type="ECO:0000256" key="8">
    <source>
        <dbReference type="ARBA" id="ARBA00031259"/>
    </source>
</evidence>
<dbReference type="InterPro" id="IPR016820">
    <property type="entry name" value="Mediator_Med6_met/pln"/>
</dbReference>
<dbReference type="PANTHER" id="PTHR13104">
    <property type="entry name" value="MED-6-RELATED"/>
    <property type="match status" value="1"/>
</dbReference>
<sequence length="254" mass="29275">MAASSTDNKFSISWHDSAWIPILNSENVLDYFCQRSNTFYDKTCNNEQVKMQRLEPTQLDYMTGVEYRLIHGQDPILYVIRKQMRHSPNQTTHLALYYILAGIVYQAPDVGSMINSRLLSSIHKLQSAFEEAQSYSHYNPSKGYWWVFKDGENDKPKAPPKKNKAHEVSSHFQRQRVDMLLANFAQNFPPKMVQEKEKNDNSESTEGDCSKSKETKMDSDTPDIKIEAAEPMETNGNDDKNAVTQPPSKRKKRE</sequence>
<name>A0A7M5V5A7_9CNID</name>
<dbReference type="GeneID" id="136823314"/>
<keyword evidence="6 9" id="KW-0804">Transcription</keyword>